<feature type="region of interest" description="Disordered" evidence="1">
    <location>
        <begin position="745"/>
        <end position="796"/>
    </location>
</feature>
<protein>
    <submittedName>
        <fullName evidence="3">Uncharacterized protein</fullName>
    </submittedName>
</protein>
<reference evidence="3 4" key="1">
    <citation type="submission" date="2020-04" db="EMBL/GenBank/DDBJ databases">
        <title>MicrobeNet Type strains.</title>
        <authorList>
            <person name="Nicholson A.C."/>
        </authorList>
    </citation>
    <scope>NUCLEOTIDE SEQUENCE [LARGE SCALE GENOMIC DNA]</scope>
    <source>
        <strain evidence="3 4">ATCC 23612</strain>
    </source>
</reference>
<proteinExistence type="predicted"/>
<dbReference type="RefSeq" id="WP_061080201.1">
    <property type="nucleotide sequence ID" value="NZ_JAAXPG010000020.1"/>
</dbReference>
<evidence type="ECO:0000313" key="3">
    <source>
        <dbReference type="EMBL" id="NKZ00059.1"/>
    </source>
</evidence>
<gene>
    <name evidence="3" type="ORF">HGB44_20650</name>
</gene>
<keyword evidence="2" id="KW-0812">Transmembrane</keyword>
<feature type="transmembrane region" description="Helical" evidence="2">
    <location>
        <begin position="440"/>
        <end position="464"/>
    </location>
</feature>
<dbReference type="AlphaFoldDB" id="A0A7X6RRX0"/>
<evidence type="ECO:0000256" key="2">
    <source>
        <dbReference type="SAM" id="Phobius"/>
    </source>
</evidence>
<sequence>MSVHHLDLRGADADEAVRRVVREFGEGTPLTGSDRALVLDETGLLVDHGPAYLEVFTSGRIRSLVCVVCGPPSGGGGHRILERPGQLGPERDVATLWVSNETGVDWGLRPRGTARPHPEAAPGSRTGVERLVEALLQAEVFDRVVELSRQLPEAAASPGLSWTGPEGGDGAVAAALARTVHRFTDAAGAPAPPPATGTGARGGILVELVEDTHRAAPGSSHPGSGELAAHEHRLRDRVAAAEGALDAVSGLGGAFSPASPARVREEELSQVGGALLSYRDHVASLLSRLGSLNGGQLASELARAGLGGRSPGPEEVDEAVGALVRRVDGELERGEPVTRVAAGLDRIAERLSPRGSASALPRVQQAAPDHLVSSLSSPPPFPLPGPLSWLLPVAFLLPLLPALTGGWLGLAGATALALGWVAALAAGLRSARGAEAGAGLPVLAVHAVAAFAGGFTGMWAGGVLRLDLLLSLLPQPLLLATALLTGAALGAYALLRTWAGLARRWRSQIGLERAGSAASALTSLVNEAAQEEWYPGTQRRHLADAARAAASAARAVADALSGTVGTAGTAAGPSLPELEAVLRSDMAALTRTAMGDLWNELRAGGPVKDPYEHTRGTADDLMQEYRSHLERMSPHTPPRFADSGLPRRVYGASGMEQAMRSLLTEPGGRMLQLCDPKHLHLLSDTVSAVGTVRFAPRSLREQLDRAGAGPASEAAQSAVWTHGGRLAGLVRLVPLRPGVVRTQWFGSEEPDGANGTGASPGAPSGPGRCAEDTEEHGTGTANVGAPPSAFEEDYFR</sequence>
<name>A0A7X6RRX0_9ACTN</name>
<dbReference type="EMBL" id="JAAXPG010000020">
    <property type="protein sequence ID" value="NKZ00059.1"/>
    <property type="molecule type" value="Genomic_DNA"/>
</dbReference>
<feature type="transmembrane region" description="Helical" evidence="2">
    <location>
        <begin position="406"/>
        <end position="428"/>
    </location>
</feature>
<dbReference type="Proteomes" id="UP000553209">
    <property type="component" value="Unassembled WGS sequence"/>
</dbReference>
<keyword evidence="4" id="KW-1185">Reference proteome</keyword>
<organism evidence="3 4">
    <name type="scientific">Nocardiopsis alborubida</name>
    <dbReference type="NCBI Taxonomy" id="146802"/>
    <lineage>
        <taxon>Bacteria</taxon>
        <taxon>Bacillati</taxon>
        <taxon>Actinomycetota</taxon>
        <taxon>Actinomycetes</taxon>
        <taxon>Streptosporangiales</taxon>
        <taxon>Nocardiopsidaceae</taxon>
        <taxon>Nocardiopsis</taxon>
    </lineage>
</organism>
<feature type="compositionally biased region" description="Low complexity" evidence="1">
    <location>
        <begin position="752"/>
        <end position="767"/>
    </location>
</feature>
<keyword evidence="2" id="KW-1133">Transmembrane helix</keyword>
<feature type="transmembrane region" description="Helical" evidence="2">
    <location>
        <begin position="476"/>
        <end position="495"/>
    </location>
</feature>
<evidence type="ECO:0000313" key="4">
    <source>
        <dbReference type="Proteomes" id="UP000553209"/>
    </source>
</evidence>
<evidence type="ECO:0000256" key="1">
    <source>
        <dbReference type="SAM" id="MobiDB-lite"/>
    </source>
</evidence>
<keyword evidence="2" id="KW-0472">Membrane</keyword>
<accession>A0A7X6RRX0</accession>
<comment type="caution">
    <text evidence="3">The sequence shown here is derived from an EMBL/GenBank/DDBJ whole genome shotgun (WGS) entry which is preliminary data.</text>
</comment>